<evidence type="ECO:0000313" key="2">
    <source>
        <dbReference type="EMBL" id="UXE63411.1"/>
    </source>
</evidence>
<dbReference type="GO" id="GO:0003964">
    <property type="term" value="F:RNA-directed DNA polymerase activity"/>
    <property type="evidence" value="ECO:0007669"/>
    <property type="project" value="UniProtKB-KW"/>
</dbReference>
<dbReference type="InterPro" id="IPR025960">
    <property type="entry name" value="RVT_N"/>
</dbReference>
<dbReference type="Pfam" id="PF13655">
    <property type="entry name" value="RVT_N"/>
    <property type="match status" value="1"/>
</dbReference>
<gene>
    <name evidence="2" type="ORF">KA717_12725</name>
</gene>
<protein>
    <submittedName>
        <fullName evidence="2">Reverse transcriptase N-terminal domain-containing protein</fullName>
    </submittedName>
</protein>
<name>A0A977L2G3_9CYAN</name>
<proteinExistence type="predicted"/>
<keyword evidence="2" id="KW-0808">Transferase</keyword>
<dbReference type="AlphaFoldDB" id="A0A977L2G3"/>
<dbReference type="Proteomes" id="UP001065613">
    <property type="component" value="Chromosome"/>
</dbReference>
<keyword evidence="2" id="KW-0695">RNA-directed DNA polymerase</keyword>
<accession>A0A977L2G3</accession>
<organism evidence="2">
    <name type="scientific">Woronichinia naegeliana WA131</name>
    <dbReference type="NCBI Taxonomy" id="2824559"/>
    <lineage>
        <taxon>Bacteria</taxon>
        <taxon>Bacillati</taxon>
        <taxon>Cyanobacteriota</taxon>
        <taxon>Cyanophyceae</taxon>
        <taxon>Synechococcales</taxon>
        <taxon>Coelosphaeriaceae</taxon>
        <taxon>Woronichinia</taxon>
    </lineage>
</organism>
<dbReference type="EMBL" id="CP073041">
    <property type="protein sequence ID" value="UXE63411.1"/>
    <property type="molecule type" value="Genomic_DNA"/>
</dbReference>
<dbReference type="KEGG" id="wna:KA717_12725"/>
<feature type="domain" description="Reverse transcriptase N-terminal" evidence="1">
    <location>
        <begin position="4"/>
        <end position="85"/>
    </location>
</feature>
<dbReference type="InterPro" id="IPR051083">
    <property type="entry name" value="GrpII_Intron_Splice-Mob/Def"/>
</dbReference>
<dbReference type="PANTHER" id="PTHR34047">
    <property type="entry name" value="NUCLEAR INTRON MATURASE 1, MITOCHONDRIAL-RELATED"/>
    <property type="match status" value="1"/>
</dbReference>
<reference evidence="2" key="1">
    <citation type="submission" date="2021-04" db="EMBL/GenBank/DDBJ databases">
        <title>Genome sequence of Woronichinia naegeliana from Washington state freshwater lake bloom.</title>
        <authorList>
            <person name="Dreher T.W."/>
        </authorList>
    </citation>
    <scope>NUCLEOTIDE SEQUENCE</scope>
    <source>
        <strain evidence="2">WA131</strain>
    </source>
</reference>
<sequence length="105" mass="11973">MYPKDIPWKKIQRAVFRLQKRIYQASKHGDVKCVHKLQKLLLNSQSAKLLAVRKVTQDNSGKLTAGIDGIKSLKPVERLQLAQNLKIESKAKPVTHIPQVVEEEH</sequence>
<dbReference type="PANTHER" id="PTHR34047:SF10">
    <property type="entry name" value="GROUP II INTRON-ASSOCIATED OPEN READING FRAME"/>
    <property type="match status" value="1"/>
</dbReference>
<evidence type="ECO:0000259" key="1">
    <source>
        <dbReference type="Pfam" id="PF13655"/>
    </source>
</evidence>
<keyword evidence="2" id="KW-0548">Nucleotidyltransferase</keyword>